<name>A0A1Y1Z049_9FUNG</name>
<feature type="coiled-coil region" evidence="1">
    <location>
        <begin position="1159"/>
        <end position="1323"/>
    </location>
</feature>
<sequence length="1329" mass="149206">MSFLTKFTKPASNPTLWTQKRINKFSPFPRQDYSLCEILDDIYVFAGTIENIPQNDLHIIDSHDFSIEVAKTTGEIPCPRSGHTAVNIGRYLLGMLKDGDVTSNFAYSHHRCFRLQFLEEKLLTVGSKVWARLPMQSNSLMGRRDHSSVAIESTMYLFGGQVDGYYFNDLVAFDTKSLSTQTPRWEYIAPGYESPPERACHSAVVHKNQIYIFGGNDVEKLFDDLWCYDATSNIWSQIMTEGGPSKRTGHSACTHNDLMYIFGGKDDSGQLLHEVYVFHFIGIWKLRVPSENYPFTNFICLERIWSVLPGVHLGTTLPNRVRVCPVQDKVHILVGEYNSIASHSMVHVLDTAKVREYVNLHPNNIHPFSTVVNHSDSQDKQIFGNASPSSPTDYYRKLALSDNEDDTLTSSPISSEFSLNTSSPAQSLASISSNDPSHGSLQLSSVKTILDIEPMLGLDSTSPIPQARALDGSMKPAQVLNSPRQEGDYHLVHTPSHAQTEGTKSVESISKVGIEHPRDQIRQFATFIPLNIDKVSHPRTAELGGAKPQPTKQPNTNKGVHVNTSRKRTPGRQVAVNMQSVQPTYSNSTSPWKDMQVPEIPSQRVGLPGELSSIERIPEFSTLGSSGHNDITAGNVPVDANSVLEEKLPDSMRPEKVDPNSSVETKGPQIEANDEVIVETKASSLAADQGNTKTALWNSIQKMVSEKAGSSTKEAPACNNLEVFQKNQQDPEKIMLLQALLLLKDQLGKAQATVAQTCEYAAQKIADSERQRQVALQEAAYLKMKATAIKNSSIGELCRIEQERIAELEKRLVKSLSEKQALISKIDLQTLVSAKDHESRLLMEESCKIALNRALGAENNCRVIREKYAVLEESLKKAQEEVCEANTKASQAEAILYAKDAETTVMLERLASLEEASAQEREARELASNAVIAANERANEAERMWMDAQQEIQALEKESIELRKTVEQKSEELARAHFQAGEMETLWLTTKQQLDSIECMSRVFENTKAPSEGVDEKLTRANYRVAELEGELNLLNQMKEESGDLIERVERENQTLVQKMEELEKRHHVAQSELSEMRLRLVDSQDSIYEMKLQLMNSQDTLRAKSMELEGANFKVTALANMMQEMDCAGDLDLHRIVALASDKPKNASKPSQLTPQDHEKLRQQLESLQDHLDQTKSHNKELQEKYKNTLQELHSIVEKQQPLIISEKASKARAAADEHEIAKLKDQFLAMQVKANSLEELLRQSRPKPPALNNDSDTRLQSSLNKIQQLELRLQEAEKKSTRMEKDTQRAIKYVRDSESMLRKMKAELQRSQKQVFDLTKQLAIDAV</sequence>
<organism evidence="3 4">
    <name type="scientific">Basidiobolus meristosporus CBS 931.73</name>
    <dbReference type="NCBI Taxonomy" id="1314790"/>
    <lineage>
        <taxon>Eukaryota</taxon>
        <taxon>Fungi</taxon>
        <taxon>Fungi incertae sedis</taxon>
        <taxon>Zoopagomycota</taxon>
        <taxon>Entomophthoromycotina</taxon>
        <taxon>Basidiobolomycetes</taxon>
        <taxon>Basidiobolales</taxon>
        <taxon>Basidiobolaceae</taxon>
        <taxon>Basidiobolus</taxon>
    </lineage>
</organism>
<dbReference type="FunCoup" id="A0A1Y1Z049">
    <property type="interactions" value="11"/>
</dbReference>
<proteinExistence type="predicted"/>
<evidence type="ECO:0000313" key="4">
    <source>
        <dbReference type="Proteomes" id="UP000193498"/>
    </source>
</evidence>
<evidence type="ECO:0000313" key="3">
    <source>
        <dbReference type="EMBL" id="ORY03185.1"/>
    </source>
</evidence>
<dbReference type="Gene3D" id="2.120.10.80">
    <property type="entry name" value="Kelch-type beta propeller"/>
    <property type="match status" value="2"/>
</dbReference>
<comment type="caution">
    <text evidence="3">The sequence shown here is derived from an EMBL/GenBank/DDBJ whole genome shotgun (WGS) entry which is preliminary data.</text>
</comment>
<evidence type="ECO:0008006" key="5">
    <source>
        <dbReference type="Google" id="ProtNLM"/>
    </source>
</evidence>
<evidence type="ECO:0000256" key="2">
    <source>
        <dbReference type="SAM" id="MobiDB-lite"/>
    </source>
</evidence>
<dbReference type="GO" id="GO:0003682">
    <property type="term" value="F:chromatin binding"/>
    <property type="evidence" value="ECO:0007669"/>
    <property type="project" value="InterPro"/>
</dbReference>
<dbReference type="PANTHER" id="PTHR46461">
    <property type="entry name" value="KELCH DOMAIN-CONTAINING PROTEIN 3"/>
    <property type="match status" value="1"/>
</dbReference>
<dbReference type="InParanoid" id="A0A1Y1Z049"/>
<evidence type="ECO:0000256" key="1">
    <source>
        <dbReference type="SAM" id="Coils"/>
    </source>
</evidence>
<feature type="coiled-coil region" evidence="1">
    <location>
        <begin position="1018"/>
        <end position="1080"/>
    </location>
</feature>
<dbReference type="GO" id="GO:0005737">
    <property type="term" value="C:cytoplasm"/>
    <property type="evidence" value="ECO:0007669"/>
    <property type="project" value="TreeGrafter"/>
</dbReference>
<dbReference type="PANTHER" id="PTHR46461:SF1">
    <property type="entry name" value="KELCH DOMAIN-CONTAINING PROTEIN 3"/>
    <property type="match status" value="1"/>
</dbReference>
<dbReference type="InterPro" id="IPR052637">
    <property type="entry name" value="KLHDC3-like"/>
</dbReference>
<keyword evidence="4" id="KW-1185">Reference proteome</keyword>
<dbReference type="Proteomes" id="UP000193498">
    <property type="component" value="Unassembled WGS sequence"/>
</dbReference>
<keyword evidence="1" id="KW-0175">Coiled coil</keyword>
<feature type="coiled-coil region" evidence="1">
    <location>
        <begin position="924"/>
        <end position="972"/>
    </location>
</feature>
<dbReference type="Pfam" id="PF24681">
    <property type="entry name" value="Kelch_KLHDC2_KLHL20_DRC7"/>
    <property type="match status" value="1"/>
</dbReference>
<dbReference type="STRING" id="1314790.A0A1Y1Z049"/>
<dbReference type="InterPro" id="IPR015915">
    <property type="entry name" value="Kelch-typ_b-propeller"/>
</dbReference>
<accession>A0A1Y1Z049</accession>
<dbReference type="OrthoDB" id="45365at2759"/>
<reference evidence="3 4" key="1">
    <citation type="submission" date="2016-07" db="EMBL/GenBank/DDBJ databases">
        <title>Pervasive Adenine N6-methylation of Active Genes in Fungi.</title>
        <authorList>
            <consortium name="DOE Joint Genome Institute"/>
            <person name="Mondo S.J."/>
            <person name="Dannebaum R.O."/>
            <person name="Kuo R.C."/>
            <person name="Labutti K."/>
            <person name="Haridas S."/>
            <person name="Kuo A."/>
            <person name="Salamov A."/>
            <person name="Ahrendt S.R."/>
            <person name="Lipzen A."/>
            <person name="Sullivan W."/>
            <person name="Andreopoulos W.B."/>
            <person name="Clum A."/>
            <person name="Lindquist E."/>
            <person name="Daum C."/>
            <person name="Ramamoorthy G.K."/>
            <person name="Gryganskyi A."/>
            <person name="Culley D."/>
            <person name="Magnuson J.K."/>
            <person name="James T.Y."/>
            <person name="O'Malley M.A."/>
            <person name="Stajich J.E."/>
            <person name="Spatafora J.W."/>
            <person name="Visel A."/>
            <person name="Grigoriev I.V."/>
        </authorList>
    </citation>
    <scope>NUCLEOTIDE SEQUENCE [LARGE SCALE GENOMIC DNA]</scope>
    <source>
        <strain evidence="3 4">CBS 931.73</strain>
    </source>
</reference>
<feature type="region of interest" description="Disordered" evidence="2">
    <location>
        <begin position="540"/>
        <end position="571"/>
    </location>
</feature>
<protein>
    <recommendedName>
        <fullName evidence="5">Galactose oxidase</fullName>
    </recommendedName>
</protein>
<gene>
    <name evidence="3" type="ORF">K493DRAFT_384104</name>
</gene>
<feature type="coiled-coil region" evidence="1">
    <location>
        <begin position="798"/>
        <end position="825"/>
    </location>
</feature>
<dbReference type="EMBL" id="MCFE01000049">
    <property type="protein sequence ID" value="ORY03185.1"/>
    <property type="molecule type" value="Genomic_DNA"/>
</dbReference>
<dbReference type="SUPFAM" id="SSF117281">
    <property type="entry name" value="Kelch motif"/>
    <property type="match status" value="2"/>
</dbReference>